<dbReference type="InterPro" id="IPR009057">
    <property type="entry name" value="Homeodomain-like_sf"/>
</dbReference>
<keyword evidence="6" id="KW-1185">Reference proteome</keyword>
<dbReference type="PRINTS" id="PR00032">
    <property type="entry name" value="HTHARAC"/>
</dbReference>
<keyword evidence="1" id="KW-0805">Transcription regulation</keyword>
<dbReference type="InterPro" id="IPR035418">
    <property type="entry name" value="AraC-bd_2"/>
</dbReference>
<protein>
    <submittedName>
        <fullName evidence="5">AraC family transcriptional regulator</fullName>
    </submittedName>
</protein>
<dbReference type="Gene3D" id="1.10.10.60">
    <property type="entry name" value="Homeodomain-like"/>
    <property type="match status" value="1"/>
</dbReference>
<dbReference type="OrthoDB" id="9799345at2"/>
<dbReference type="PROSITE" id="PS01124">
    <property type="entry name" value="HTH_ARAC_FAMILY_2"/>
    <property type="match status" value="1"/>
</dbReference>
<dbReference type="InterPro" id="IPR037923">
    <property type="entry name" value="HTH-like"/>
</dbReference>
<dbReference type="SUPFAM" id="SSF46689">
    <property type="entry name" value="Homeodomain-like"/>
    <property type="match status" value="1"/>
</dbReference>
<dbReference type="EMBL" id="CP011005">
    <property type="protein sequence ID" value="AJT41301.1"/>
    <property type="molecule type" value="Genomic_DNA"/>
</dbReference>
<dbReference type="Proteomes" id="UP000061839">
    <property type="component" value="Chromosome"/>
</dbReference>
<dbReference type="PATRIC" id="fig|1618207.4.peg.1380"/>
<dbReference type="PANTHER" id="PTHR46796">
    <property type="entry name" value="HTH-TYPE TRANSCRIPTIONAL ACTIVATOR RHAS-RELATED"/>
    <property type="match status" value="1"/>
</dbReference>
<evidence type="ECO:0000256" key="3">
    <source>
        <dbReference type="ARBA" id="ARBA00023163"/>
    </source>
</evidence>
<dbReference type="AlphaFoldDB" id="A0A0D4BYW1"/>
<reference evidence="5 6" key="1">
    <citation type="journal article" date="2015" name="Genome Announc.">
        <title>Complete Genome Sequencing of Protease-Producing Novel Arthrobacter sp. Strain IHBB 11108 Using PacBio Single-Molecule Real-Time Sequencing Technology.</title>
        <authorList>
            <person name="Kiran S."/>
            <person name="Swarnkar M.K."/>
            <person name="Pal M."/>
            <person name="Thakur R."/>
            <person name="Tewari R."/>
            <person name="Singh A.K."/>
            <person name="Gulati A."/>
        </authorList>
    </citation>
    <scope>NUCLEOTIDE SEQUENCE [LARGE SCALE GENOMIC DNA]</scope>
    <source>
        <strain evidence="5 6">IHBB 11108</strain>
    </source>
</reference>
<dbReference type="HOGENOM" id="CLU_049704_4_1_11"/>
<proteinExistence type="predicted"/>
<dbReference type="STRING" id="1618207.UM93_06810"/>
<dbReference type="GO" id="GO:0003700">
    <property type="term" value="F:DNA-binding transcription factor activity"/>
    <property type="evidence" value="ECO:0007669"/>
    <property type="project" value="InterPro"/>
</dbReference>
<evidence type="ECO:0000313" key="6">
    <source>
        <dbReference type="Proteomes" id="UP000061839"/>
    </source>
</evidence>
<keyword evidence="2" id="KW-0238">DNA-binding</keyword>
<accession>A0A0D4BYW1</accession>
<dbReference type="Pfam" id="PF14525">
    <property type="entry name" value="AraC_binding_2"/>
    <property type="match status" value="1"/>
</dbReference>
<organism evidence="5 6">
    <name type="scientific">Psychromicrobium lacuslunae</name>
    <dbReference type="NCBI Taxonomy" id="1618207"/>
    <lineage>
        <taxon>Bacteria</taxon>
        <taxon>Bacillati</taxon>
        <taxon>Actinomycetota</taxon>
        <taxon>Actinomycetes</taxon>
        <taxon>Micrococcales</taxon>
        <taxon>Micrococcaceae</taxon>
        <taxon>Psychromicrobium</taxon>
    </lineage>
</organism>
<keyword evidence="3" id="KW-0804">Transcription</keyword>
<dbReference type="InterPro" id="IPR018060">
    <property type="entry name" value="HTH_AraC"/>
</dbReference>
<dbReference type="SUPFAM" id="SSF51215">
    <property type="entry name" value="Regulatory protein AraC"/>
    <property type="match status" value="1"/>
</dbReference>
<dbReference type="InterPro" id="IPR050204">
    <property type="entry name" value="AraC_XylS_family_regulators"/>
</dbReference>
<dbReference type="KEGG" id="ari:UM93_06810"/>
<dbReference type="SMART" id="SM00342">
    <property type="entry name" value="HTH_ARAC"/>
    <property type="match status" value="1"/>
</dbReference>
<name>A0A0D4BYW1_9MICC</name>
<evidence type="ECO:0000313" key="5">
    <source>
        <dbReference type="EMBL" id="AJT41301.1"/>
    </source>
</evidence>
<dbReference type="GO" id="GO:0043565">
    <property type="term" value="F:sequence-specific DNA binding"/>
    <property type="evidence" value="ECO:0007669"/>
    <property type="project" value="InterPro"/>
</dbReference>
<dbReference type="RefSeq" id="WP_045074568.1">
    <property type="nucleotide sequence ID" value="NZ_CP011005.1"/>
</dbReference>
<dbReference type="Pfam" id="PF12833">
    <property type="entry name" value="HTH_18"/>
    <property type="match status" value="1"/>
</dbReference>
<sequence length="331" mass="36915">MTSIAETRPLLAGQPTGAGVNTAVARDFPAWQRLVTESFVPLDVTTDHPDEFHGQLRSRVLDEVSIVEVTAKGHTVFRTPHLIARSDRMYFKLSLQISGTGMLIQDNREAVLEPGDLAVYDTHRPYSLIFDDDFRSMVLMFPHDLIELPVDTVGQLTAVRMAGDSGLGKMISPFLVQLTANLDQLSGASGLRMAHNALDLVTTMFAAELNLGRNNSENPHRALVNKIRDFIELHLGDPELSPAAIANEHFISTRHLHNLFQSEGTTVAHWIRTRRLEHCRRDLRDPVYQHRPVAAIASRWGFIDAAHFSRIFRSAFGESPSNYRNSGHPAG</sequence>
<feature type="domain" description="HTH araC/xylS-type" evidence="4">
    <location>
        <begin position="225"/>
        <end position="326"/>
    </location>
</feature>
<evidence type="ECO:0000256" key="1">
    <source>
        <dbReference type="ARBA" id="ARBA00023015"/>
    </source>
</evidence>
<gene>
    <name evidence="5" type="ORF">UM93_06810</name>
</gene>
<evidence type="ECO:0000259" key="4">
    <source>
        <dbReference type="PROSITE" id="PS01124"/>
    </source>
</evidence>
<evidence type="ECO:0000256" key="2">
    <source>
        <dbReference type="ARBA" id="ARBA00023125"/>
    </source>
</evidence>
<dbReference type="PANTHER" id="PTHR46796:SF6">
    <property type="entry name" value="ARAC SUBFAMILY"/>
    <property type="match status" value="1"/>
</dbReference>
<dbReference type="InterPro" id="IPR020449">
    <property type="entry name" value="Tscrpt_reg_AraC-type_HTH"/>
</dbReference>